<keyword evidence="8 12" id="KW-1133">Transmembrane helix</keyword>
<dbReference type="InterPro" id="IPR001915">
    <property type="entry name" value="Peptidase_M48"/>
</dbReference>
<evidence type="ECO:0000256" key="4">
    <source>
        <dbReference type="ARBA" id="ARBA00022692"/>
    </source>
</evidence>
<evidence type="ECO:0000256" key="9">
    <source>
        <dbReference type="ARBA" id="ARBA00023049"/>
    </source>
</evidence>
<dbReference type="PANTHER" id="PTHR43221:SF1">
    <property type="entry name" value="PROTEASE HTPX"/>
    <property type="match status" value="1"/>
</dbReference>
<keyword evidence="3 11" id="KW-0645">Protease</keyword>
<dbReference type="Pfam" id="PF01435">
    <property type="entry name" value="Peptidase_M48"/>
    <property type="match status" value="1"/>
</dbReference>
<evidence type="ECO:0000256" key="12">
    <source>
        <dbReference type="SAM" id="Phobius"/>
    </source>
</evidence>
<evidence type="ECO:0000256" key="1">
    <source>
        <dbReference type="ARBA" id="ARBA00004651"/>
    </source>
</evidence>
<comment type="subcellular location">
    <subcellularLocation>
        <location evidence="1">Cell membrane</location>
        <topology evidence="1">Multi-pass membrane protein</topology>
    </subcellularLocation>
</comment>
<proteinExistence type="inferred from homology"/>
<name>A0A937W4U0_UNCTE</name>
<evidence type="ECO:0000313" key="14">
    <source>
        <dbReference type="EMBL" id="MBM3226652.1"/>
    </source>
</evidence>
<feature type="domain" description="Peptidase M48" evidence="13">
    <location>
        <begin position="17"/>
        <end position="138"/>
    </location>
</feature>
<comment type="cofactor">
    <cofactor evidence="11">
        <name>Zn(2+)</name>
        <dbReference type="ChEBI" id="CHEBI:29105"/>
    </cofactor>
    <text evidence="11">Binds 1 zinc ion per subunit.</text>
</comment>
<keyword evidence="7 11" id="KW-0862">Zinc</keyword>
<comment type="similarity">
    <text evidence="11">Belongs to the peptidase M48 family.</text>
</comment>
<evidence type="ECO:0000256" key="8">
    <source>
        <dbReference type="ARBA" id="ARBA00022989"/>
    </source>
</evidence>
<feature type="non-terminal residue" evidence="14">
    <location>
        <position position="1"/>
    </location>
</feature>
<dbReference type="GO" id="GO:0046872">
    <property type="term" value="F:metal ion binding"/>
    <property type="evidence" value="ECO:0007669"/>
    <property type="project" value="UniProtKB-KW"/>
</dbReference>
<dbReference type="GO" id="GO:0006508">
    <property type="term" value="P:proteolysis"/>
    <property type="evidence" value="ECO:0007669"/>
    <property type="project" value="UniProtKB-KW"/>
</dbReference>
<keyword evidence="10 12" id="KW-0472">Membrane</keyword>
<dbReference type="InterPro" id="IPR050083">
    <property type="entry name" value="HtpX_protease"/>
</dbReference>
<gene>
    <name evidence="14" type="ORF">FJZ47_23045</name>
</gene>
<dbReference type="GO" id="GO:0005886">
    <property type="term" value="C:plasma membrane"/>
    <property type="evidence" value="ECO:0007669"/>
    <property type="project" value="UniProtKB-SubCell"/>
</dbReference>
<evidence type="ECO:0000256" key="6">
    <source>
        <dbReference type="ARBA" id="ARBA00022801"/>
    </source>
</evidence>
<comment type="caution">
    <text evidence="14">The sequence shown here is derived from an EMBL/GenBank/DDBJ whole genome shotgun (WGS) entry which is preliminary data.</text>
</comment>
<accession>A0A937W4U0</accession>
<feature type="transmembrane region" description="Helical" evidence="12">
    <location>
        <begin position="40"/>
        <end position="59"/>
    </location>
</feature>
<evidence type="ECO:0000256" key="5">
    <source>
        <dbReference type="ARBA" id="ARBA00022723"/>
    </source>
</evidence>
<keyword evidence="6 11" id="KW-0378">Hydrolase</keyword>
<evidence type="ECO:0000256" key="11">
    <source>
        <dbReference type="RuleBase" id="RU003983"/>
    </source>
</evidence>
<evidence type="ECO:0000256" key="7">
    <source>
        <dbReference type="ARBA" id="ARBA00022833"/>
    </source>
</evidence>
<evidence type="ECO:0000313" key="15">
    <source>
        <dbReference type="Proteomes" id="UP000712673"/>
    </source>
</evidence>
<keyword evidence="9 11" id="KW-0482">Metalloprotease</keyword>
<dbReference type="PANTHER" id="PTHR43221">
    <property type="entry name" value="PROTEASE HTPX"/>
    <property type="match status" value="1"/>
</dbReference>
<keyword evidence="4 12" id="KW-0812">Transmembrane</keyword>
<protein>
    <submittedName>
        <fullName evidence="14">Protease HtpX</fullName>
    </submittedName>
</protein>
<keyword evidence="5" id="KW-0479">Metal-binding</keyword>
<evidence type="ECO:0000256" key="3">
    <source>
        <dbReference type="ARBA" id="ARBA00022670"/>
    </source>
</evidence>
<dbReference type="Proteomes" id="UP000712673">
    <property type="component" value="Unassembled WGS sequence"/>
</dbReference>
<evidence type="ECO:0000256" key="2">
    <source>
        <dbReference type="ARBA" id="ARBA00022475"/>
    </source>
</evidence>
<evidence type="ECO:0000256" key="10">
    <source>
        <dbReference type="ARBA" id="ARBA00023136"/>
    </source>
</evidence>
<dbReference type="AlphaFoldDB" id="A0A937W4U0"/>
<organism evidence="14 15">
    <name type="scientific">Tectimicrobiota bacterium</name>
    <dbReference type="NCBI Taxonomy" id="2528274"/>
    <lineage>
        <taxon>Bacteria</taxon>
        <taxon>Pseudomonadati</taxon>
        <taxon>Nitrospinota/Tectimicrobiota group</taxon>
        <taxon>Candidatus Tectimicrobiota</taxon>
    </lineage>
</organism>
<evidence type="ECO:0000259" key="13">
    <source>
        <dbReference type="Pfam" id="PF01435"/>
    </source>
</evidence>
<keyword evidence="2" id="KW-1003">Cell membrane</keyword>
<dbReference type="GO" id="GO:0004222">
    <property type="term" value="F:metalloendopeptidase activity"/>
    <property type="evidence" value="ECO:0007669"/>
    <property type="project" value="InterPro"/>
</dbReference>
<reference evidence="14" key="1">
    <citation type="submission" date="2019-03" db="EMBL/GenBank/DDBJ databases">
        <title>Lake Tanganyika Metagenome-Assembled Genomes (MAGs).</title>
        <authorList>
            <person name="Tran P."/>
        </authorList>
    </citation>
    <scope>NUCLEOTIDE SEQUENCE</scope>
    <source>
        <strain evidence="14">K_DeepCast_65m_m2_066</strain>
    </source>
</reference>
<dbReference type="EMBL" id="VGLS01000991">
    <property type="protein sequence ID" value="MBM3226652.1"/>
    <property type="molecule type" value="Genomic_DNA"/>
</dbReference>
<sequence>IMTAAATLAGALSHLASMAMWSAMLGGGRSDEEEGGSPLGGILGIIIAPIAATLIQMAISRSREYLADERGAQLCGNALALASALRKIDAWSRQIPMHAGSPATAHMFIINPFSGGGLVRLFSTHPSTEERIARLEAMSQRGRAY</sequence>